<dbReference type="AlphaFoldDB" id="A0A1I7KRN4"/>
<evidence type="ECO:0000256" key="9">
    <source>
        <dbReference type="ARBA" id="ARBA00048743"/>
    </source>
</evidence>
<name>A0A1I7KRN4_9BACL</name>
<dbReference type="OrthoDB" id="9774907at2"/>
<dbReference type="InterPro" id="IPR018094">
    <property type="entry name" value="Thymidylate_kinase"/>
</dbReference>
<dbReference type="NCBIfam" id="TIGR00041">
    <property type="entry name" value="DTMP_kinase"/>
    <property type="match status" value="1"/>
</dbReference>
<dbReference type="FunFam" id="3.40.50.300:FF:000225">
    <property type="entry name" value="Thymidylate kinase"/>
    <property type="match status" value="1"/>
</dbReference>
<comment type="similarity">
    <text evidence="1 11">Belongs to the thymidylate kinase family.</text>
</comment>
<evidence type="ECO:0000256" key="1">
    <source>
        <dbReference type="ARBA" id="ARBA00009776"/>
    </source>
</evidence>
<keyword evidence="8 11" id="KW-0067">ATP-binding</keyword>
<sequence>MFITFEGLDGAGKSTQIERLRARLEGSGRRVVCTREPGGTPLGDSLRALLLDPARRDIAPRTEALLYAASRAQLLWERVGPALARGDVVLCDRYVDASLAYQGEGLGLGMDAVAAVNRFATGGLTPDLTFLLDVPVAVSRGRVRTGRGQADRIEQRGDEYFSRVRDAFLRIATAEPERVVVLDGTLDAQALEQEIWSRVEKRL</sequence>
<evidence type="ECO:0000313" key="13">
    <source>
        <dbReference type="EMBL" id="SFV00075.1"/>
    </source>
</evidence>
<dbReference type="GO" id="GO:0005829">
    <property type="term" value="C:cytosol"/>
    <property type="evidence" value="ECO:0007669"/>
    <property type="project" value="TreeGrafter"/>
</dbReference>
<protein>
    <recommendedName>
        <fullName evidence="3 11">Thymidylate kinase</fullName>
        <ecNumber evidence="2 11">2.7.4.9</ecNumber>
    </recommendedName>
    <alternativeName>
        <fullName evidence="11">dTMP kinase</fullName>
    </alternativeName>
</protein>
<evidence type="ECO:0000259" key="12">
    <source>
        <dbReference type="Pfam" id="PF02223"/>
    </source>
</evidence>
<keyword evidence="5 11" id="KW-0545">Nucleotide biosynthesis</keyword>
<evidence type="ECO:0000256" key="11">
    <source>
        <dbReference type="HAMAP-Rule" id="MF_00165"/>
    </source>
</evidence>
<accession>A0A1I7KRN4</accession>
<evidence type="ECO:0000256" key="2">
    <source>
        <dbReference type="ARBA" id="ARBA00012980"/>
    </source>
</evidence>
<dbReference type="GO" id="GO:0005524">
    <property type="term" value="F:ATP binding"/>
    <property type="evidence" value="ECO:0007669"/>
    <property type="project" value="UniProtKB-UniRule"/>
</dbReference>
<dbReference type="GO" id="GO:0004798">
    <property type="term" value="F:dTMP kinase activity"/>
    <property type="evidence" value="ECO:0007669"/>
    <property type="project" value="UniProtKB-UniRule"/>
</dbReference>
<dbReference type="InterPro" id="IPR027417">
    <property type="entry name" value="P-loop_NTPase"/>
</dbReference>
<reference evidence="14" key="1">
    <citation type="submission" date="2016-10" db="EMBL/GenBank/DDBJ databases">
        <authorList>
            <person name="Varghese N."/>
        </authorList>
    </citation>
    <scope>NUCLEOTIDE SEQUENCE [LARGE SCALE GENOMIC DNA]</scope>
    <source>
        <strain evidence="14">DSM 17980</strain>
    </source>
</reference>
<dbReference type="InterPro" id="IPR039430">
    <property type="entry name" value="Thymidylate_kin-like_dom"/>
</dbReference>
<keyword evidence="7 11" id="KW-0418">Kinase</keyword>
<dbReference type="GO" id="GO:0006233">
    <property type="term" value="P:dTDP biosynthetic process"/>
    <property type="evidence" value="ECO:0007669"/>
    <property type="project" value="InterPro"/>
</dbReference>
<organism evidence="13 14">
    <name type="scientific">Alicyclobacillus macrosporangiidus</name>
    <dbReference type="NCBI Taxonomy" id="392015"/>
    <lineage>
        <taxon>Bacteria</taxon>
        <taxon>Bacillati</taxon>
        <taxon>Bacillota</taxon>
        <taxon>Bacilli</taxon>
        <taxon>Bacillales</taxon>
        <taxon>Alicyclobacillaceae</taxon>
        <taxon>Alicyclobacillus</taxon>
    </lineage>
</organism>
<evidence type="ECO:0000256" key="4">
    <source>
        <dbReference type="ARBA" id="ARBA00022679"/>
    </source>
</evidence>
<dbReference type="Proteomes" id="UP000183508">
    <property type="component" value="Unassembled WGS sequence"/>
</dbReference>
<keyword evidence="4 11" id="KW-0808">Transferase</keyword>
<dbReference type="PANTHER" id="PTHR10344:SF4">
    <property type="entry name" value="UMP-CMP KINASE 2, MITOCHONDRIAL"/>
    <property type="match status" value="1"/>
</dbReference>
<dbReference type="RefSeq" id="WP_074954788.1">
    <property type="nucleotide sequence ID" value="NZ_FPBV01000018.1"/>
</dbReference>
<comment type="function">
    <text evidence="10 11">Phosphorylation of dTMP to form dTDP in both de novo and salvage pathways of dTTP synthesis.</text>
</comment>
<dbReference type="EC" id="2.7.4.9" evidence="2 11"/>
<evidence type="ECO:0000256" key="10">
    <source>
        <dbReference type="ARBA" id="ARBA00057735"/>
    </source>
</evidence>
<dbReference type="eggNOG" id="COG0125">
    <property type="taxonomic scope" value="Bacteria"/>
</dbReference>
<proteinExistence type="inferred from homology"/>
<keyword evidence="14" id="KW-1185">Reference proteome</keyword>
<dbReference type="PANTHER" id="PTHR10344">
    <property type="entry name" value="THYMIDYLATE KINASE"/>
    <property type="match status" value="1"/>
</dbReference>
<dbReference type="GO" id="GO:0006235">
    <property type="term" value="P:dTTP biosynthetic process"/>
    <property type="evidence" value="ECO:0007669"/>
    <property type="project" value="UniProtKB-UniRule"/>
</dbReference>
<dbReference type="CDD" id="cd01672">
    <property type="entry name" value="TMPK"/>
    <property type="match status" value="1"/>
</dbReference>
<evidence type="ECO:0000256" key="6">
    <source>
        <dbReference type="ARBA" id="ARBA00022741"/>
    </source>
</evidence>
<evidence type="ECO:0000256" key="8">
    <source>
        <dbReference type="ARBA" id="ARBA00022840"/>
    </source>
</evidence>
<evidence type="ECO:0000256" key="7">
    <source>
        <dbReference type="ARBA" id="ARBA00022777"/>
    </source>
</evidence>
<evidence type="ECO:0000256" key="5">
    <source>
        <dbReference type="ARBA" id="ARBA00022727"/>
    </source>
</evidence>
<dbReference type="Pfam" id="PF02223">
    <property type="entry name" value="Thymidylate_kin"/>
    <property type="match status" value="1"/>
</dbReference>
<dbReference type="EMBL" id="FPBV01000018">
    <property type="protein sequence ID" value="SFV00075.1"/>
    <property type="molecule type" value="Genomic_DNA"/>
</dbReference>
<dbReference type="SUPFAM" id="SSF52540">
    <property type="entry name" value="P-loop containing nucleoside triphosphate hydrolases"/>
    <property type="match status" value="1"/>
</dbReference>
<dbReference type="GO" id="GO:0006227">
    <property type="term" value="P:dUDP biosynthetic process"/>
    <property type="evidence" value="ECO:0007669"/>
    <property type="project" value="TreeGrafter"/>
</dbReference>
<dbReference type="Gene3D" id="3.40.50.300">
    <property type="entry name" value="P-loop containing nucleotide triphosphate hydrolases"/>
    <property type="match status" value="1"/>
</dbReference>
<feature type="binding site" evidence="11">
    <location>
        <begin position="7"/>
        <end position="14"/>
    </location>
    <ligand>
        <name>ATP</name>
        <dbReference type="ChEBI" id="CHEBI:30616"/>
    </ligand>
</feature>
<gene>
    <name evidence="11" type="primary">tmk</name>
    <name evidence="13" type="ORF">SAMN05421543_11858</name>
</gene>
<feature type="domain" description="Thymidylate kinase-like" evidence="12">
    <location>
        <begin position="5"/>
        <end position="195"/>
    </location>
</feature>
<comment type="catalytic activity">
    <reaction evidence="9 11">
        <text>dTMP + ATP = dTDP + ADP</text>
        <dbReference type="Rhea" id="RHEA:13517"/>
        <dbReference type="ChEBI" id="CHEBI:30616"/>
        <dbReference type="ChEBI" id="CHEBI:58369"/>
        <dbReference type="ChEBI" id="CHEBI:63528"/>
        <dbReference type="ChEBI" id="CHEBI:456216"/>
        <dbReference type="EC" id="2.7.4.9"/>
    </reaction>
</comment>
<keyword evidence="6 11" id="KW-0547">Nucleotide-binding</keyword>
<dbReference type="STRING" id="392015.SAMN05421543_11858"/>
<evidence type="ECO:0000313" key="14">
    <source>
        <dbReference type="Proteomes" id="UP000183508"/>
    </source>
</evidence>
<evidence type="ECO:0000256" key="3">
    <source>
        <dbReference type="ARBA" id="ARBA00017144"/>
    </source>
</evidence>
<dbReference type="HAMAP" id="MF_00165">
    <property type="entry name" value="Thymidylate_kinase"/>
    <property type="match status" value="1"/>
</dbReference>